<feature type="domain" description="Histidine kinase" evidence="13">
    <location>
        <begin position="200"/>
        <end position="416"/>
    </location>
</feature>
<evidence type="ECO:0000256" key="4">
    <source>
        <dbReference type="ARBA" id="ARBA00022475"/>
    </source>
</evidence>
<dbReference type="AlphaFoldDB" id="A0A2P5P9A0"/>
<feature type="transmembrane region" description="Helical" evidence="12">
    <location>
        <begin position="137"/>
        <end position="157"/>
    </location>
</feature>
<proteinExistence type="predicted"/>
<evidence type="ECO:0000256" key="8">
    <source>
        <dbReference type="ARBA" id="ARBA00022777"/>
    </source>
</evidence>
<evidence type="ECO:0000313" key="14">
    <source>
        <dbReference type="EMBL" id="PPD58879.1"/>
    </source>
</evidence>
<keyword evidence="6" id="KW-0808">Transferase</keyword>
<dbReference type="PRINTS" id="PR00344">
    <property type="entry name" value="BCTRLSENSOR"/>
</dbReference>
<dbReference type="Pfam" id="PF02518">
    <property type="entry name" value="HATPase_c"/>
    <property type="match status" value="1"/>
</dbReference>
<dbReference type="CDD" id="cd00082">
    <property type="entry name" value="HisKA"/>
    <property type="match status" value="1"/>
</dbReference>
<evidence type="ECO:0000256" key="11">
    <source>
        <dbReference type="ARBA" id="ARBA00023136"/>
    </source>
</evidence>
<dbReference type="EMBL" id="JQAN02000006">
    <property type="protein sequence ID" value="PPD58879.1"/>
    <property type="molecule type" value="Genomic_DNA"/>
</dbReference>
<organism evidence="14 15">
    <name type="scientific">Dehalogenimonas etheniformans</name>
    <dbReference type="NCBI Taxonomy" id="1536648"/>
    <lineage>
        <taxon>Bacteria</taxon>
        <taxon>Bacillati</taxon>
        <taxon>Chloroflexota</taxon>
        <taxon>Dehalococcoidia</taxon>
        <taxon>Dehalococcoidales</taxon>
        <taxon>Dehalococcoidaceae</taxon>
        <taxon>Dehalogenimonas</taxon>
    </lineage>
</organism>
<evidence type="ECO:0000256" key="6">
    <source>
        <dbReference type="ARBA" id="ARBA00022679"/>
    </source>
</evidence>
<dbReference type="Gene3D" id="3.30.565.10">
    <property type="entry name" value="Histidine kinase-like ATPase, C-terminal domain"/>
    <property type="match status" value="1"/>
</dbReference>
<dbReference type="GO" id="GO:0000155">
    <property type="term" value="F:phosphorelay sensor kinase activity"/>
    <property type="evidence" value="ECO:0007669"/>
    <property type="project" value="InterPro"/>
</dbReference>
<feature type="transmembrane region" description="Helical" evidence="12">
    <location>
        <begin position="84"/>
        <end position="104"/>
    </location>
</feature>
<evidence type="ECO:0000256" key="3">
    <source>
        <dbReference type="ARBA" id="ARBA00012438"/>
    </source>
</evidence>
<keyword evidence="15" id="KW-1185">Reference proteome</keyword>
<accession>A0A2P5P9A0</accession>
<comment type="subcellular location">
    <subcellularLocation>
        <location evidence="2">Cell membrane</location>
    </subcellularLocation>
</comment>
<dbReference type="PANTHER" id="PTHR43547:SF2">
    <property type="entry name" value="HYBRID SIGNAL TRANSDUCTION HISTIDINE KINASE C"/>
    <property type="match status" value="1"/>
</dbReference>
<evidence type="ECO:0000256" key="9">
    <source>
        <dbReference type="ARBA" id="ARBA00022840"/>
    </source>
</evidence>
<comment type="caution">
    <text evidence="14">The sequence shown here is derived from an EMBL/GenBank/DDBJ whole genome shotgun (WGS) entry which is preliminary data.</text>
</comment>
<evidence type="ECO:0000256" key="5">
    <source>
        <dbReference type="ARBA" id="ARBA00022553"/>
    </source>
</evidence>
<dbReference type="Gene3D" id="1.10.287.130">
    <property type="match status" value="1"/>
</dbReference>
<dbReference type="GO" id="GO:0005886">
    <property type="term" value="C:plasma membrane"/>
    <property type="evidence" value="ECO:0007669"/>
    <property type="project" value="UniProtKB-SubCell"/>
</dbReference>
<keyword evidence="12" id="KW-0812">Transmembrane</keyword>
<dbReference type="CDD" id="cd00075">
    <property type="entry name" value="HATPase"/>
    <property type="match status" value="1"/>
</dbReference>
<evidence type="ECO:0000313" key="15">
    <source>
        <dbReference type="Proteomes" id="UP000235653"/>
    </source>
</evidence>
<dbReference type="SMART" id="SM00387">
    <property type="entry name" value="HATPase_c"/>
    <property type="match status" value="1"/>
</dbReference>
<dbReference type="PROSITE" id="PS50109">
    <property type="entry name" value="HIS_KIN"/>
    <property type="match status" value="1"/>
</dbReference>
<dbReference type="PANTHER" id="PTHR43547">
    <property type="entry name" value="TWO-COMPONENT HISTIDINE KINASE"/>
    <property type="match status" value="1"/>
</dbReference>
<dbReference type="Proteomes" id="UP000235653">
    <property type="component" value="Unassembled WGS sequence"/>
</dbReference>
<keyword evidence="7" id="KW-0547">Nucleotide-binding</keyword>
<evidence type="ECO:0000259" key="13">
    <source>
        <dbReference type="PROSITE" id="PS50109"/>
    </source>
</evidence>
<keyword evidence="12" id="KW-1133">Transmembrane helix</keyword>
<evidence type="ECO:0000256" key="12">
    <source>
        <dbReference type="SAM" id="Phobius"/>
    </source>
</evidence>
<gene>
    <name evidence="14" type="ORF">JP09_003165</name>
</gene>
<keyword evidence="10" id="KW-0902">Two-component regulatory system</keyword>
<dbReference type="InterPro" id="IPR036097">
    <property type="entry name" value="HisK_dim/P_sf"/>
</dbReference>
<keyword evidence="8 14" id="KW-0418">Kinase</keyword>
<comment type="catalytic activity">
    <reaction evidence="1">
        <text>ATP + protein L-histidine = ADP + protein N-phospho-L-histidine.</text>
        <dbReference type="EC" id="2.7.13.3"/>
    </reaction>
</comment>
<dbReference type="FunFam" id="3.30.565.10:FF:000023">
    <property type="entry name" value="PAS domain-containing sensor histidine kinase"/>
    <property type="match status" value="1"/>
</dbReference>
<dbReference type="SUPFAM" id="SSF47384">
    <property type="entry name" value="Homodimeric domain of signal transducing histidine kinase"/>
    <property type="match status" value="1"/>
</dbReference>
<keyword evidence="4" id="KW-1003">Cell membrane</keyword>
<dbReference type="InterPro" id="IPR003594">
    <property type="entry name" value="HATPase_dom"/>
</dbReference>
<dbReference type="InterPro" id="IPR036890">
    <property type="entry name" value="HATPase_C_sf"/>
</dbReference>
<evidence type="ECO:0000256" key="1">
    <source>
        <dbReference type="ARBA" id="ARBA00000085"/>
    </source>
</evidence>
<dbReference type="OrthoDB" id="153958at2"/>
<dbReference type="SMART" id="SM00388">
    <property type="entry name" value="HisKA"/>
    <property type="match status" value="1"/>
</dbReference>
<dbReference type="GO" id="GO:0005524">
    <property type="term" value="F:ATP binding"/>
    <property type="evidence" value="ECO:0007669"/>
    <property type="project" value="UniProtKB-KW"/>
</dbReference>
<dbReference type="SUPFAM" id="SSF55874">
    <property type="entry name" value="ATPase domain of HSP90 chaperone/DNA topoisomerase II/histidine kinase"/>
    <property type="match status" value="1"/>
</dbReference>
<reference evidence="14 15" key="1">
    <citation type="journal article" date="2017" name="ISME J.">
        <title>Grape pomace compost harbors organohalide-respiring Dehalogenimonas species with novel reductive dehalogenase genes.</title>
        <authorList>
            <person name="Yang Y."/>
            <person name="Higgins S.A."/>
            <person name="Yan J."/>
            <person name="Simsir B."/>
            <person name="Chourey K."/>
            <person name="Iyer R."/>
            <person name="Hettich R.L."/>
            <person name="Baldwin B."/>
            <person name="Ogles D.M."/>
            <person name="Loffler F.E."/>
        </authorList>
    </citation>
    <scope>NUCLEOTIDE SEQUENCE [LARGE SCALE GENOMIC DNA]</scope>
    <source>
        <strain evidence="14 15">GP</strain>
    </source>
</reference>
<protein>
    <recommendedName>
        <fullName evidence="3">histidine kinase</fullName>
        <ecNumber evidence="3">2.7.13.3</ecNumber>
    </recommendedName>
</protein>
<evidence type="ECO:0000256" key="2">
    <source>
        <dbReference type="ARBA" id="ARBA00004236"/>
    </source>
</evidence>
<dbReference type="Pfam" id="PF00512">
    <property type="entry name" value="HisKA"/>
    <property type="match status" value="1"/>
</dbReference>
<keyword evidence="5" id="KW-0597">Phosphoprotein</keyword>
<evidence type="ECO:0000256" key="7">
    <source>
        <dbReference type="ARBA" id="ARBA00022741"/>
    </source>
</evidence>
<sequence length="425" mass="46943">MAIWSKSWVGMITNGVTLHVWGIWRHISAPKDCKSDKFKKRGACCPSLFDYFRCRLRFDVLQCLRPMNDFNAIKRIKLRLTASFLLPVTLLFLGLLAGSVSAAVSNGKESSIPGIHYQATGTQTTSPPVDLDVPSNWWINMLAAAAGVLLAYGVYYIRLRAIARQKAVLETEVAARTAELKLLNVELDREIHRRAEFNRALVHELKTPLTAMLASAELFVDELSGDPRVELAKNIYRAAQNLDRRTDELLDVARGEVGMLTISPVSGDVRQLLLSMAENIKAAAGRKKQMLTVEITPELPQVSVDEDRLRQVMYNYLTNAVKYTPEGGRITLTARQESGELMVEVTDTGPGISEEARKRLFEPYYRVPQSGGERLSGLGLGLALSKMIIQLHGGRVWVKSALGVGSTFGFALPAKACASEGKKIL</sequence>
<keyword evidence="11 12" id="KW-0472">Membrane</keyword>
<dbReference type="InterPro" id="IPR004358">
    <property type="entry name" value="Sig_transdc_His_kin-like_C"/>
</dbReference>
<dbReference type="InterPro" id="IPR005467">
    <property type="entry name" value="His_kinase_dom"/>
</dbReference>
<evidence type="ECO:0000256" key="10">
    <source>
        <dbReference type="ARBA" id="ARBA00023012"/>
    </source>
</evidence>
<dbReference type="EC" id="2.7.13.3" evidence="3"/>
<dbReference type="InterPro" id="IPR003661">
    <property type="entry name" value="HisK_dim/P_dom"/>
</dbReference>
<name>A0A2P5P9A0_9CHLR</name>
<keyword evidence="9" id="KW-0067">ATP-binding</keyword>